<dbReference type="InterPro" id="IPR041700">
    <property type="entry name" value="OMP_b-brl_3"/>
</dbReference>
<keyword evidence="8" id="KW-0732">Signal</keyword>
<dbReference type="InterPro" id="IPR012910">
    <property type="entry name" value="Plug_dom"/>
</dbReference>
<evidence type="ECO:0000313" key="12">
    <source>
        <dbReference type="Proteomes" id="UP001361239"/>
    </source>
</evidence>
<dbReference type="InterPro" id="IPR037066">
    <property type="entry name" value="Plug_dom_sf"/>
</dbReference>
<evidence type="ECO:0000256" key="1">
    <source>
        <dbReference type="ARBA" id="ARBA00004571"/>
    </source>
</evidence>
<keyword evidence="5 7" id="KW-0472">Membrane</keyword>
<keyword evidence="6 7" id="KW-0998">Cell outer membrane</keyword>
<dbReference type="Gene3D" id="2.170.130.10">
    <property type="entry name" value="TonB-dependent receptor, plug domain"/>
    <property type="match status" value="1"/>
</dbReference>
<keyword evidence="11" id="KW-0675">Receptor</keyword>
<feature type="signal peptide" evidence="8">
    <location>
        <begin position="1"/>
        <end position="28"/>
    </location>
</feature>
<evidence type="ECO:0000313" key="11">
    <source>
        <dbReference type="EMBL" id="MEJ5975740.1"/>
    </source>
</evidence>
<dbReference type="PANTHER" id="PTHR40980">
    <property type="entry name" value="PLUG DOMAIN-CONTAINING PROTEIN"/>
    <property type="match status" value="1"/>
</dbReference>
<dbReference type="PANTHER" id="PTHR40980:SF4">
    <property type="entry name" value="TONB-DEPENDENT RECEPTOR-LIKE BETA-BARREL DOMAIN-CONTAINING PROTEIN"/>
    <property type="match status" value="1"/>
</dbReference>
<feature type="domain" description="TonB-dependent receptor plug" evidence="9">
    <location>
        <begin position="61"/>
        <end position="157"/>
    </location>
</feature>
<comment type="subcellular location">
    <subcellularLocation>
        <location evidence="1 7">Cell outer membrane</location>
        <topology evidence="1 7">Multi-pass membrane protein</topology>
    </subcellularLocation>
</comment>
<dbReference type="EMBL" id="JBBHJZ010000001">
    <property type="protein sequence ID" value="MEJ5975740.1"/>
    <property type="molecule type" value="Genomic_DNA"/>
</dbReference>
<gene>
    <name evidence="11" type="ORF">WG901_03780</name>
</gene>
<evidence type="ECO:0000256" key="2">
    <source>
        <dbReference type="ARBA" id="ARBA00022448"/>
    </source>
</evidence>
<dbReference type="RefSeq" id="WP_339585671.1">
    <property type="nucleotide sequence ID" value="NZ_JBBHJZ010000001.1"/>
</dbReference>
<evidence type="ECO:0000256" key="5">
    <source>
        <dbReference type="ARBA" id="ARBA00023136"/>
    </source>
</evidence>
<evidence type="ECO:0000256" key="7">
    <source>
        <dbReference type="PROSITE-ProRule" id="PRU01360"/>
    </source>
</evidence>
<sequence length="928" mass="101567">MFQIDPARRRAMLLCSVAALLPLTSVHAEEAAVADDGAGDIVVTGTRPIAESEAAALEVQKKSDSLVTVVASDAVGRLPDQNIAQATSRLPGVSVERDQGQARYINLRGAPKTWTTLSFDGINVVSPEGRDARFDSIPSAIAGKIIVSKAVTPDMPGETVAGNVNVITRSAFDYEGFHIAGKAGMGFAELGDRKEYEGSVVVSDRFQAGDGEIGVLLSGSYYERNMITDNFEVDYERVPNDQRPGAATRFWAHEAENKLYRLTRKNWSVSGRLDWKPDADNTISLRSVYTIFTDDEARDNYRFDLDDREGDLVANTAACTPTLNTTPTTSGYGDICIGNTPQKGTVYGVDIRQRSTLRAFRQSVFTNTLAGDHAFGDGWTVSWAGNYTESKDDRSVVGEATWDSPSTRNLRPTVAYDFSDPNRSRLQLFRTIQLAGPTRFQAGDAVTAVDTFTKPLSSFTVLDAVDTTKAYTAKLVVGRDTSFLGGDATIKLGVQFDQRTKVADENQISLNATQAATVLPTDYNQFSLDQAFLGKIPMDYTFRYFDTDKMRAASAAARTAFPQLLLPNTANNYDVREQVYAAFLMGTVRYDWGSVVGGARVEHIKNRGVAVGTVGTTTGLVTAEAEQTLVFPSLHINYNVDETKKFRLSFNSGAARADYDQLRPNVVVNDTNETISGGNPGVKPERAYGVDAYFEWYMRPQGYLMVGAFYKEVKDVLYTTSRTFGSNALNVGGVDRSGYTFSGITNGGDGRIYGLEAAAQLQLEPWTDSLGLPEFMGGFGVSANLTLNNSRVTKPATGAIPARKVRLPGTSDFVYNLGAYYEKYGLSLRLQYQNRGKWLDTVADTLADAGDTYWDSDDELDFSARYAITKNFEIYFDASNLLNHPGRRFSDPGNLLTATGTASPSTSGQTIEWERFGRRYTGGIRFNF</sequence>
<evidence type="ECO:0000259" key="9">
    <source>
        <dbReference type="Pfam" id="PF07715"/>
    </source>
</evidence>
<accession>A0ABU8RRP0</accession>
<keyword evidence="2 7" id="KW-0813">Transport</keyword>
<protein>
    <submittedName>
        <fullName evidence="11">TonB-dependent receptor</fullName>
    </submittedName>
</protein>
<dbReference type="Pfam" id="PF14905">
    <property type="entry name" value="OMP_b-brl_3"/>
    <property type="match status" value="1"/>
</dbReference>
<dbReference type="SUPFAM" id="SSF56935">
    <property type="entry name" value="Porins"/>
    <property type="match status" value="1"/>
</dbReference>
<feature type="chain" id="PRO_5045215744" evidence="8">
    <location>
        <begin position="29"/>
        <end position="928"/>
    </location>
</feature>
<feature type="domain" description="Outer membrane protein beta-barrel" evidence="10">
    <location>
        <begin position="534"/>
        <end position="771"/>
    </location>
</feature>
<organism evidence="11 12">
    <name type="scientific">Novosphingobium anseongense</name>
    <dbReference type="NCBI Taxonomy" id="3133436"/>
    <lineage>
        <taxon>Bacteria</taxon>
        <taxon>Pseudomonadati</taxon>
        <taxon>Pseudomonadota</taxon>
        <taxon>Alphaproteobacteria</taxon>
        <taxon>Sphingomonadales</taxon>
        <taxon>Sphingomonadaceae</taxon>
        <taxon>Novosphingobium</taxon>
    </lineage>
</organism>
<evidence type="ECO:0000259" key="10">
    <source>
        <dbReference type="Pfam" id="PF14905"/>
    </source>
</evidence>
<dbReference type="Pfam" id="PF07715">
    <property type="entry name" value="Plug"/>
    <property type="match status" value="1"/>
</dbReference>
<evidence type="ECO:0000256" key="4">
    <source>
        <dbReference type="ARBA" id="ARBA00022692"/>
    </source>
</evidence>
<keyword evidence="3 7" id="KW-1134">Transmembrane beta strand</keyword>
<evidence type="ECO:0000256" key="3">
    <source>
        <dbReference type="ARBA" id="ARBA00022452"/>
    </source>
</evidence>
<dbReference type="NCBIfam" id="TIGR01782">
    <property type="entry name" value="TonB-Xanth-Caul"/>
    <property type="match status" value="1"/>
</dbReference>
<keyword evidence="12" id="KW-1185">Reference proteome</keyword>
<keyword evidence="4 7" id="KW-0812">Transmembrane</keyword>
<comment type="similarity">
    <text evidence="7">Belongs to the TonB-dependent receptor family.</text>
</comment>
<reference evidence="11 12" key="1">
    <citation type="submission" date="2024-03" db="EMBL/GenBank/DDBJ databases">
        <authorList>
            <person name="Jo J.-H."/>
        </authorList>
    </citation>
    <scope>NUCLEOTIDE SEQUENCE [LARGE SCALE GENOMIC DNA]</scope>
    <source>
        <strain evidence="11 12">PS1R-30</strain>
    </source>
</reference>
<dbReference type="InterPro" id="IPR039426">
    <property type="entry name" value="TonB-dep_rcpt-like"/>
</dbReference>
<name>A0ABU8RRP0_9SPHN</name>
<dbReference type="InterPro" id="IPR036942">
    <property type="entry name" value="Beta-barrel_TonB_sf"/>
</dbReference>
<evidence type="ECO:0000256" key="6">
    <source>
        <dbReference type="ARBA" id="ARBA00023237"/>
    </source>
</evidence>
<proteinExistence type="inferred from homology"/>
<comment type="caution">
    <text evidence="11">The sequence shown here is derived from an EMBL/GenBank/DDBJ whole genome shotgun (WGS) entry which is preliminary data.</text>
</comment>
<dbReference type="Gene3D" id="2.40.170.20">
    <property type="entry name" value="TonB-dependent receptor, beta-barrel domain"/>
    <property type="match status" value="1"/>
</dbReference>
<dbReference type="InterPro" id="IPR010104">
    <property type="entry name" value="TonB_rcpt_bac"/>
</dbReference>
<evidence type="ECO:0000256" key="8">
    <source>
        <dbReference type="SAM" id="SignalP"/>
    </source>
</evidence>
<dbReference type="Proteomes" id="UP001361239">
    <property type="component" value="Unassembled WGS sequence"/>
</dbReference>
<dbReference type="PROSITE" id="PS52016">
    <property type="entry name" value="TONB_DEPENDENT_REC_3"/>
    <property type="match status" value="1"/>
</dbReference>